<feature type="coiled-coil region" evidence="1">
    <location>
        <begin position="99"/>
        <end position="126"/>
    </location>
</feature>
<name>A0ABR9CTE6_9HYPH</name>
<evidence type="ECO:0000313" key="3">
    <source>
        <dbReference type="EMBL" id="MBD8894125.1"/>
    </source>
</evidence>
<organism evidence="3 4">
    <name type="scientific">Roseibium litorale</name>
    <dbReference type="NCBI Taxonomy" id="2803841"/>
    <lineage>
        <taxon>Bacteria</taxon>
        <taxon>Pseudomonadati</taxon>
        <taxon>Pseudomonadota</taxon>
        <taxon>Alphaproteobacteria</taxon>
        <taxon>Hyphomicrobiales</taxon>
        <taxon>Stappiaceae</taxon>
        <taxon>Roseibium</taxon>
    </lineage>
</organism>
<reference evidence="3 4" key="2">
    <citation type="journal article" date="2021" name="Int. J. Syst. Evol. Microbiol.">
        <title>Roseibium litorale sp. nov., isolated from a tidal flat sediment and proposal for the reclassification of Labrenzia polysiphoniae as Roseibium polysiphoniae comb. nov.</title>
        <authorList>
            <person name="Liu Y."/>
            <person name="Pei T."/>
            <person name="Du J."/>
            <person name="Chao M."/>
            <person name="Deng M.R."/>
            <person name="Zhu H."/>
        </authorList>
    </citation>
    <scope>NUCLEOTIDE SEQUENCE [LARGE SCALE GENOMIC DNA]</scope>
    <source>
        <strain evidence="3 4">4C16A</strain>
    </source>
</reference>
<dbReference type="RefSeq" id="WP_192150783.1">
    <property type="nucleotide sequence ID" value="NZ_JACYXI010000021.1"/>
</dbReference>
<dbReference type="EMBL" id="JACYXI010000021">
    <property type="protein sequence ID" value="MBD8894125.1"/>
    <property type="molecule type" value="Genomic_DNA"/>
</dbReference>
<evidence type="ECO:0000256" key="2">
    <source>
        <dbReference type="SAM" id="SignalP"/>
    </source>
</evidence>
<evidence type="ECO:0000256" key="1">
    <source>
        <dbReference type="SAM" id="Coils"/>
    </source>
</evidence>
<gene>
    <name evidence="3" type="ORF">IG616_21475</name>
</gene>
<protein>
    <submittedName>
        <fullName evidence="3">Uncharacterized protein</fullName>
    </submittedName>
</protein>
<reference evidence="4" key="1">
    <citation type="submission" date="2020-09" db="EMBL/GenBank/DDBJ databases">
        <title>The genome sequence of strain Labrenzia suaedae 4C16A.</title>
        <authorList>
            <person name="Liu Y."/>
        </authorList>
    </citation>
    <scope>NUCLEOTIDE SEQUENCE [LARGE SCALE GENOMIC DNA]</scope>
    <source>
        <strain evidence="4">4C16A</strain>
    </source>
</reference>
<keyword evidence="1" id="KW-0175">Coiled coil</keyword>
<feature type="chain" id="PRO_5046776143" evidence="2">
    <location>
        <begin position="21"/>
        <end position="148"/>
    </location>
</feature>
<sequence length="148" mass="16307">MKIMKAATCLFYLVSVGVGSVETAQSQQSFSCPWGREGACLDYGDKVCSSFAKCVANDSVCFNSYTCDYNGFVCKSDFNNLNEDYDGLVGEYNRLVSIANDLKRDAEYSEEQVRVLKREVSELRGKYGDVISCLEALSSLDDAQSCAN</sequence>
<feature type="signal peptide" evidence="2">
    <location>
        <begin position="1"/>
        <end position="20"/>
    </location>
</feature>
<proteinExistence type="predicted"/>
<comment type="caution">
    <text evidence="3">The sequence shown here is derived from an EMBL/GenBank/DDBJ whole genome shotgun (WGS) entry which is preliminary data.</text>
</comment>
<keyword evidence="4" id="KW-1185">Reference proteome</keyword>
<keyword evidence="2" id="KW-0732">Signal</keyword>
<dbReference type="Proteomes" id="UP000632063">
    <property type="component" value="Unassembled WGS sequence"/>
</dbReference>
<accession>A0ABR9CTE6</accession>
<evidence type="ECO:0000313" key="4">
    <source>
        <dbReference type="Proteomes" id="UP000632063"/>
    </source>
</evidence>